<evidence type="ECO:0000256" key="1">
    <source>
        <dbReference type="SAM" id="MobiDB-lite"/>
    </source>
</evidence>
<dbReference type="Proteomes" id="UP000002640">
    <property type="component" value="Unassembled WGS sequence"/>
</dbReference>
<proteinExistence type="predicted"/>
<dbReference type="AlphaFoldDB" id="G5AEX4"/>
<evidence type="ECO:0000313" key="3">
    <source>
        <dbReference type="Proteomes" id="UP000002640"/>
    </source>
</evidence>
<name>G5AEX4_PHYSP</name>
<dbReference type="EMBL" id="JH159165">
    <property type="protein sequence ID" value="EGZ05764.1"/>
    <property type="molecule type" value="Genomic_DNA"/>
</dbReference>
<keyword evidence="3" id="KW-1185">Reference proteome</keyword>
<dbReference type="KEGG" id="psoj:PHYSODRAFT_307518"/>
<reference evidence="2 3" key="1">
    <citation type="journal article" date="2006" name="Science">
        <title>Phytophthora genome sequences uncover evolutionary origins and mechanisms of pathogenesis.</title>
        <authorList>
            <person name="Tyler B.M."/>
            <person name="Tripathy S."/>
            <person name="Zhang X."/>
            <person name="Dehal P."/>
            <person name="Jiang R.H."/>
            <person name="Aerts A."/>
            <person name="Arredondo F.D."/>
            <person name="Baxter L."/>
            <person name="Bensasson D."/>
            <person name="Beynon J.L."/>
            <person name="Chapman J."/>
            <person name="Damasceno C.M."/>
            <person name="Dorrance A.E."/>
            <person name="Dou D."/>
            <person name="Dickerman A.W."/>
            <person name="Dubchak I.L."/>
            <person name="Garbelotto M."/>
            <person name="Gijzen M."/>
            <person name="Gordon S.G."/>
            <person name="Govers F."/>
            <person name="Grunwald N.J."/>
            <person name="Huang W."/>
            <person name="Ivors K.L."/>
            <person name="Jones R.W."/>
            <person name="Kamoun S."/>
            <person name="Krampis K."/>
            <person name="Lamour K.H."/>
            <person name="Lee M.K."/>
            <person name="McDonald W.H."/>
            <person name="Medina M."/>
            <person name="Meijer H.J."/>
            <person name="Nordberg E.K."/>
            <person name="Maclean D.J."/>
            <person name="Ospina-Giraldo M.D."/>
            <person name="Morris P.F."/>
            <person name="Phuntumart V."/>
            <person name="Putnam N.H."/>
            <person name="Rash S."/>
            <person name="Rose J.K."/>
            <person name="Sakihama Y."/>
            <person name="Salamov A.A."/>
            <person name="Savidor A."/>
            <person name="Scheuring C.F."/>
            <person name="Smith B.M."/>
            <person name="Sobral B.W."/>
            <person name="Terry A."/>
            <person name="Torto-Alalibo T.A."/>
            <person name="Win J."/>
            <person name="Xu Z."/>
            <person name="Zhang H."/>
            <person name="Grigoriev I.V."/>
            <person name="Rokhsar D.S."/>
            <person name="Boore J.L."/>
        </authorList>
    </citation>
    <scope>NUCLEOTIDE SEQUENCE [LARGE SCALE GENOMIC DNA]</scope>
    <source>
        <strain evidence="2 3">P6497</strain>
    </source>
</reference>
<organism evidence="2 3">
    <name type="scientific">Phytophthora sojae (strain P6497)</name>
    <name type="common">Soybean stem and root rot agent</name>
    <name type="synonym">Phytophthora megasperma f. sp. glycines</name>
    <dbReference type="NCBI Taxonomy" id="1094619"/>
    <lineage>
        <taxon>Eukaryota</taxon>
        <taxon>Sar</taxon>
        <taxon>Stramenopiles</taxon>
        <taxon>Oomycota</taxon>
        <taxon>Peronosporomycetes</taxon>
        <taxon>Peronosporales</taxon>
        <taxon>Peronosporaceae</taxon>
        <taxon>Phytophthora</taxon>
    </lineage>
</organism>
<feature type="region of interest" description="Disordered" evidence="1">
    <location>
        <begin position="1"/>
        <end position="25"/>
    </location>
</feature>
<accession>G5AEX4</accession>
<sequence>MELKHEEQHSQMKTMKQEPAELREQNRSQNKYIRHLMGAYWQSAFEAPGAGGRTHAGIQAVAQIIKYIEEDAWGEFDETDKWIVSAYADVSGEIHHDPDWFEALQVYQIGGDPDYRTVFSRLYHRHPTPEELRSVELSLPE</sequence>
<dbReference type="GeneID" id="20642891"/>
<dbReference type="InParanoid" id="G5AEX4"/>
<protein>
    <submittedName>
        <fullName evidence="2">Uncharacterized protein</fullName>
    </submittedName>
</protein>
<gene>
    <name evidence="2" type="ORF">PHYSODRAFT_307518</name>
</gene>
<evidence type="ECO:0000313" key="2">
    <source>
        <dbReference type="EMBL" id="EGZ05764.1"/>
    </source>
</evidence>
<dbReference type="RefSeq" id="XP_009538625.1">
    <property type="nucleotide sequence ID" value="XM_009540330.1"/>
</dbReference>